<reference evidence="1" key="1">
    <citation type="submission" date="2018-02" db="EMBL/GenBank/DDBJ databases">
        <title>Rhizophora mucronata_Transcriptome.</title>
        <authorList>
            <person name="Meera S.P."/>
            <person name="Sreeshan A."/>
            <person name="Augustine A."/>
        </authorList>
    </citation>
    <scope>NUCLEOTIDE SEQUENCE</scope>
    <source>
        <tissue evidence="1">Leaf</tissue>
    </source>
</reference>
<protein>
    <submittedName>
        <fullName evidence="1">Uncharacterized protein</fullName>
    </submittedName>
</protein>
<accession>A0A2P2NXU3</accession>
<sequence>MPARASTFHLEFRYFEDANTRMNWHIDV</sequence>
<dbReference type="EMBL" id="GGEC01066853">
    <property type="protein sequence ID" value="MBX47337.1"/>
    <property type="molecule type" value="Transcribed_RNA"/>
</dbReference>
<dbReference type="AlphaFoldDB" id="A0A2P2NXU3"/>
<name>A0A2P2NXU3_RHIMU</name>
<evidence type="ECO:0000313" key="1">
    <source>
        <dbReference type="EMBL" id="MBX47337.1"/>
    </source>
</evidence>
<organism evidence="1">
    <name type="scientific">Rhizophora mucronata</name>
    <name type="common">Asiatic mangrove</name>
    <dbReference type="NCBI Taxonomy" id="61149"/>
    <lineage>
        <taxon>Eukaryota</taxon>
        <taxon>Viridiplantae</taxon>
        <taxon>Streptophyta</taxon>
        <taxon>Embryophyta</taxon>
        <taxon>Tracheophyta</taxon>
        <taxon>Spermatophyta</taxon>
        <taxon>Magnoliopsida</taxon>
        <taxon>eudicotyledons</taxon>
        <taxon>Gunneridae</taxon>
        <taxon>Pentapetalae</taxon>
        <taxon>rosids</taxon>
        <taxon>fabids</taxon>
        <taxon>Malpighiales</taxon>
        <taxon>Rhizophoraceae</taxon>
        <taxon>Rhizophora</taxon>
    </lineage>
</organism>
<proteinExistence type="predicted"/>